<sequence>MSSKCGKNVKCAKCEKEIKDKFVYRFGAGMFHSKCLICQQCRKPLKGKCYEKNEVLFCKRDFYRRFGHPCHICSKGILPTDMVHKTSDKVFHLRCFKCTRCNKDFFPGDHVHVLKTHAVLCKEDYMETLKQVSDEDSDLDADQRQELTFWNNSNRAHPYFAFRMSSNVDNIVFLKQLDQSGMMSQFESDSDMASSLDGNDGESPRFSTYNRRRGPRTTIKEDTLTTLKEAFQLNKRPNRAGRDSIAKQTGLPVRVIQVWFQNMRSKERRMKHLKYLGNQRDLLKSYNCFDDIPDRGVFDPSLLGFYPDPVTGHLIPPLVMNFHNISIPVPVSHNIVPNITLSSLTALPKLRTLPSLATSVSMTRDEVHFPHIDTQETAGEVINPMEITPTLFLDESKDDDDTA</sequence>
<dbReference type="SMART" id="SM00132">
    <property type="entry name" value="LIM"/>
    <property type="match status" value="2"/>
</dbReference>
<dbReference type="PANTHER" id="PTHR24208:SF105">
    <property type="entry name" value="DLIM1"/>
    <property type="match status" value="1"/>
</dbReference>
<dbReference type="CDD" id="cd00086">
    <property type="entry name" value="homeodomain"/>
    <property type="match status" value="1"/>
</dbReference>
<dbReference type="PROSITE" id="PS50071">
    <property type="entry name" value="HOMEOBOX_2"/>
    <property type="match status" value="1"/>
</dbReference>
<dbReference type="PROSITE" id="PS00027">
    <property type="entry name" value="HOMEOBOX_1"/>
    <property type="match status" value="1"/>
</dbReference>
<dbReference type="PANTHER" id="PTHR24208">
    <property type="entry name" value="LIM/HOMEOBOX PROTEIN LHX"/>
    <property type="match status" value="1"/>
</dbReference>
<evidence type="ECO:0000256" key="8">
    <source>
        <dbReference type="ARBA" id="ARBA00023242"/>
    </source>
</evidence>
<evidence type="ECO:0000256" key="6">
    <source>
        <dbReference type="ARBA" id="ARBA00023125"/>
    </source>
</evidence>
<dbReference type="OrthoDB" id="10068367at2759"/>
<dbReference type="InterPro" id="IPR009057">
    <property type="entry name" value="Homeodomain-like_sf"/>
</dbReference>
<evidence type="ECO:0000313" key="14">
    <source>
        <dbReference type="Proteomes" id="UP000749559"/>
    </source>
</evidence>
<dbReference type="InterPro" id="IPR001356">
    <property type="entry name" value="HD"/>
</dbReference>
<dbReference type="SUPFAM" id="SSF46689">
    <property type="entry name" value="Homeodomain-like"/>
    <property type="match status" value="1"/>
</dbReference>
<dbReference type="InterPro" id="IPR001781">
    <property type="entry name" value="Znf_LIM"/>
</dbReference>
<feature type="region of interest" description="Disordered" evidence="12">
    <location>
        <begin position="188"/>
        <end position="214"/>
    </location>
</feature>
<dbReference type="Gene3D" id="1.10.10.60">
    <property type="entry name" value="Homeodomain-like"/>
    <property type="match status" value="1"/>
</dbReference>
<accession>A0A8J1TM94</accession>
<evidence type="ECO:0000256" key="2">
    <source>
        <dbReference type="ARBA" id="ARBA00022723"/>
    </source>
</evidence>
<dbReference type="InterPro" id="IPR017970">
    <property type="entry name" value="Homeobox_CS"/>
</dbReference>
<evidence type="ECO:0000256" key="5">
    <source>
        <dbReference type="ARBA" id="ARBA00023038"/>
    </source>
</evidence>
<evidence type="ECO:0000256" key="1">
    <source>
        <dbReference type="ARBA" id="ARBA00004123"/>
    </source>
</evidence>
<gene>
    <name evidence="13" type="ORF">OFUS_LOCUS25505</name>
</gene>
<keyword evidence="2 10" id="KW-0479">Metal-binding</keyword>
<evidence type="ECO:0000256" key="11">
    <source>
        <dbReference type="RuleBase" id="RU000682"/>
    </source>
</evidence>
<dbReference type="GO" id="GO:0005634">
    <property type="term" value="C:nucleus"/>
    <property type="evidence" value="ECO:0007669"/>
    <property type="project" value="UniProtKB-SubCell"/>
</dbReference>
<dbReference type="EMBL" id="CAIIXF020000012">
    <property type="protein sequence ID" value="CAH1801749.1"/>
    <property type="molecule type" value="Genomic_DNA"/>
</dbReference>
<organism evidence="13 14">
    <name type="scientific">Owenia fusiformis</name>
    <name type="common">Polychaete worm</name>
    <dbReference type="NCBI Taxonomy" id="6347"/>
    <lineage>
        <taxon>Eukaryota</taxon>
        <taxon>Metazoa</taxon>
        <taxon>Spiralia</taxon>
        <taxon>Lophotrochozoa</taxon>
        <taxon>Annelida</taxon>
        <taxon>Polychaeta</taxon>
        <taxon>Sedentaria</taxon>
        <taxon>Canalipalpata</taxon>
        <taxon>Sabellida</taxon>
        <taxon>Oweniida</taxon>
        <taxon>Oweniidae</taxon>
        <taxon>Owenia</taxon>
    </lineage>
</organism>
<protein>
    <submittedName>
        <fullName evidence="13">Uncharacterized protein</fullName>
    </submittedName>
</protein>
<dbReference type="InterPro" id="IPR050453">
    <property type="entry name" value="LIM_Homeobox_TF"/>
</dbReference>
<evidence type="ECO:0000256" key="12">
    <source>
        <dbReference type="SAM" id="MobiDB-lite"/>
    </source>
</evidence>
<dbReference type="GO" id="GO:0030182">
    <property type="term" value="P:neuron differentiation"/>
    <property type="evidence" value="ECO:0007669"/>
    <property type="project" value="TreeGrafter"/>
</dbReference>
<dbReference type="GO" id="GO:0046872">
    <property type="term" value="F:metal ion binding"/>
    <property type="evidence" value="ECO:0007669"/>
    <property type="project" value="UniProtKB-KW"/>
</dbReference>
<dbReference type="CDD" id="cd08368">
    <property type="entry name" value="LIM"/>
    <property type="match status" value="1"/>
</dbReference>
<evidence type="ECO:0000313" key="13">
    <source>
        <dbReference type="EMBL" id="CAH1801749.1"/>
    </source>
</evidence>
<name>A0A8J1TM94_OWEFU</name>
<keyword evidence="6 9" id="KW-0238">DNA-binding</keyword>
<reference evidence="13" key="1">
    <citation type="submission" date="2022-03" db="EMBL/GenBank/DDBJ databases">
        <authorList>
            <person name="Martin C."/>
        </authorList>
    </citation>
    <scope>NUCLEOTIDE SEQUENCE</scope>
</reference>
<keyword evidence="5 10" id="KW-0440">LIM domain</keyword>
<comment type="caution">
    <text evidence="13">The sequence shown here is derived from an EMBL/GenBank/DDBJ whole genome shotgun (WGS) entry which is preliminary data.</text>
</comment>
<evidence type="ECO:0000256" key="10">
    <source>
        <dbReference type="PROSITE-ProRule" id="PRU00125"/>
    </source>
</evidence>
<feature type="compositionally biased region" description="Polar residues" evidence="12">
    <location>
        <begin position="188"/>
        <end position="197"/>
    </location>
</feature>
<dbReference type="Gene3D" id="2.10.110.10">
    <property type="entry name" value="Cysteine Rich Protein"/>
    <property type="match status" value="2"/>
</dbReference>
<dbReference type="PROSITE" id="PS50023">
    <property type="entry name" value="LIM_DOMAIN_2"/>
    <property type="match status" value="2"/>
</dbReference>
<dbReference type="SMART" id="SM00389">
    <property type="entry name" value="HOX"/>
    <property type="match status" value="1"/>
</dbReference>
<evidence type="ECO:0000256" key="7">
    <source>
        <dbReference type="ARBA" id="ARBA00023155"/>
    </source>
</evidence>
<dbReference type="Pfam" id="PF00412">
    <property type="entry name" value="LIM"/>
    <property type="match status" value="2"/>
</dbReference>
<keyword evidence="3" id="KW-0677">Repeat</keyword>
<dbReference type="Pfam" id="PF00046">
    <property type="entry name" value="Homeodomain"/>
    <property type="match status" value="1"/>
</dbReference>
<evidence type="ECO:0000256" key="4">
    <source>
        <dbReference type="ARBA" id="ARBA00022833"/>
    </source>
</evidence>
<keyword evidence="8 9" id="KW-0539">Nucleus</keyword>
<feature type="DNA-binding region" description="Homeobox" evidence="9">
    <location>
        <begin position="212"/>
        <end position="271"/>
    </location>
</feature>
<dbReference type="GO" id="GO:0000981">
    <property type="term" value="F:DNA-binding transcription factor activity, RNA polymerase II-specific"/>
    <property type="evidence" value="ECO:0007669"/>
    <property type="project" value="InterPro"/>
</dbReference>
<evidence type="ECO:0000256" key="3">
    <source>
        <dbReference type="ARBA" id="ARBA00022737"/>
    </source>
</evidence>
<keyword evidence="14" id="KW-1185">Reference proteome</keyword>
<evidence type="ECO:0000256" key="9">
    <source>
        <dbReference type="PROSITE-ProRule" id="PRU00108"/>
    </source>
</evidence>
<dbReference type="Proteomes" id="UP000749559">
    <property type="component" value="Unassembled WGS sequence"/>
</dbReference>
<dbReference type="AlphaFoldDB" id="A0A8J1TM94"/>
<keyword evidence="4 10" id="KW-0862">Zinc</keyword>
<comment type="subcellular location">
    <subcellularLocation>
        <location evidence="1 9 11">Nucleus</location>
    </subcellularLocation>
</comment>
<dbReference type="PROSITE" id="PS00478">
    <property type="entry name" value="LIM_DOMAIN_1"/>
    <property type="match status" value="2"/>
</dbReference>
<keyword evidence="7 9" id="KW-0371">Homeobox</keyword>
<proteinExistence type="predicted"/>
<dbReference type="SUPFAM" id="SSF57716">
    <property type="entry name" value="Glucocorticoid receptor-like (DNA-binding domain)"/>
    <property type="match status" value="1"/>
</dbReference>
<dbReference type="GO" id="GO:0000977">
    <property type="term" value="F:RNA polymerase II transcription regulatory region sequence-specific DNA binding"/>
    <property type="evidence" value="ECO:0007669"/>
    <property type="project" value="TreeGrafter"/>
</dbReference>